<proteinExistence type="predicted"/>
<feature type="compositionally biased region" description="Acidic residues" evidence="2">
    <location>
        <begin position="231"/>
        <end position="251"/>
    </location>
</feature>
<feature type="region of interest" description="Disordered" evidence="2">
    <location>
        <begin position="1"/>
        <end position="39"/>
    </location>
</feature>
<evidence type="ECO:0000313" key="3">
    <source>
        <dbReference type="EMBL" id="KTB29430.1"/>
    </source>
</evidence>
<dbReference type="AlphaFoldDB" id="A0A0W0EZE2"/>
<dbReference type="Proteomes" id="UP000054988">
    <property type="component" value="Unassembled WGS sequence"/>
</dbReference>
<feature type="region of interest" description="Disordered" evidence="2">
    <location>
        <begin position="64"/>
        <end position="88"/>
    </location>
</feature>
<feature type="compositionally biased region" description="Polar residues" evidence="2">
    <location>
        <begin position="254"/>
        <end position="265"/>
    </location>
</feature>
<evidence type="ECO:0000256" key="1">
    <source>
        <dbReference type="SAM" id="Coils"/>
    </source>
</evidence>
<feature type="compositionally biased region" description="Basic and acidic residues" evidence="2">
    <location>
        <begin position="14"/>
        <end position="32"/>
    </location>
</feature>
<evidence type="ECO:0000256" key="2">
    <source>
        <dbReference type="SAM" id="MobiDB-lite"/>
    </source>
</evidence>
<organism evidence="3 4">
    <name type="scientific">Moniliophthora roreri</name>
    <name type="common">Frosty pod rot fungus</name>
    <name type="synonym">Monilia roreri</name>
    <dbReference type="NCBI Taxonomy" id="221103"/>
    <lineage>
        <taxon>Eukaryota</taxon>
        <taxon>Fungi</taxon>
        <taxon>Dikarya</taxon>
        <taxon>Basidiomycota</taxon>
        <taxon>Agaricomycotina</taxon>
        <taxon>Agaricomycetes</taxon>
        <taxon>Agaricomycetidae</taxon>
        <taxon>Agaricales</taxon>
        <taxon>Marasmiineae</taxon>
        <taxon>Marasmiaceae</taxon>
        <taxon>Moniliophthora</taxon>
    </lineage>
</organism>
<name>A0A0W0EZE2_MONRR</name>
<protein>
    <submittedName>
        <fullName evidence="3">Uncharacterized protein</fullName>
    </submittedName>
</protein>
<comment type="caution">
    <text evidence="3">The sequence shown here is derived from an EMBL/GenBank/DDBJ whole genome shotgun (WGS) entry which is preliminary data.</text>
</comment>
<gene>
    <name evidence="3" type="ORF">WG66_18030</name>
</gene>
<evidence type="ECO:0000313" key="4">
    <source>
        <dbReference type="Proteomes" id="UP000054988"/>
    </source>
</evidence>
<accession>A0A0W0EZE2</accession>
<keyword evidence="1" id="KW-0175">Coiled coil</keyword>
<reference evidence="3 4" key="1">
    <citation type="submission" date="2015-12" db="EMBL/GenBank/DDBJ databases">
        <title>Draft genome sequence of Moniliophthora roreri, the causal agent of frosty pod rot of cacao.</title>
        <authorList>
            <person name="Aime M.C."/>
            <person name="Diaz-Valderrama J.R."/>
            <person name="Kijpornyongpan T."/>
            <person name="Phillips-Mora W."/>
        </authorList>
    </citation>
    <scope>NUCLEOTIDE SEQUENCE [LARGE SCALE GENOMIC DNA]</scope>
    <source>
        <strain evidence="3 4">MCA 2952</strain>
    </source>
</reference>
<feature type="region of interest" description="Disordered" evidence="2">
    <location>
        <begin position="220"/>
        <end position="316"/>
    </location>
</feature>
<feature type="coiled-coil region" evidence="1">
    <location>
        <begin position="95"/>
        <end position="122"/>
    </location>
</feature>
<feature type="compositionally biased region" description="Basic and acidic residues" evidence="2">
    <location>
        <begin position="64"/>
        <end position="77"/>
    </location>
</feature>
<dbReference type="eggNOG" id="ENOG502SR1D">
    <property type="taxonomic scope" value="Eukaryota"/>
</dbReference>
<dbReference type="EMBL" id="LATX01002433">
    <property type="protein sequence ID" value="KTB29430.1"/>
    <property type="molecule type" value="Genomic_DNA"/>
</dbReference>
<sequence length="316" mass="36190">MPETRGSAIRKRKIQENKESDPDVEPHAARSDEESDIEGQIRGLMKSAMNLKKKLKYLKEENSRLQKQFDDRGEARATNRGNHGRGISLSSIKKIGRLEKEIKELKEAREKDKRKIAWLKRKEMQREVENLVGPDESVLDEDDTAHNRTRLLRRFVDLVYINTLADDGENCVICLEKLQVKKTSGYAKLSSIHPRDEVEEVQYTERERWDQLLEAAKAAAAIDSGHRGVEDTSEEERSEDFINDDEEEDEDNKSSLTANNPQSEGGDSDAEENEAQAGPSTPPLASPRKYTEISSAQKRSRMKQLAEERRSKRTRR</sequence>